<feature type="compositionally biased region" description="Polar residues" evidence="1">
    <location>
        <begin position="860"/>
        <end position="869"/>
    </location>
</feature>
<feature type="compositionally biased region" description="Polar residues" evidence="1">
    <location>
        <begin position="566"/>
        <end position="580"/>
    </location>
</feature>
<feature type="region of interest" description="Disordered" evidence="1">
    <location>
        <begin position="377"/>
        <end position="474"/>
    </location>
</feature>
<feature type="region of interest" description="Disordered" evidence="1">
    <location>
        <begin position="727"/>
        <end position="772"/>
    </location>
</feature>
<feature type="compositionally biased region" description="Low complexity" evidence="1">
    <location>
        <begin position="414"/>
        <end position="425"/>
    </location>
</feature>
<feature type="region of interest" description="Disordered" evidence="1">
    <location>
        <begin position="1"/>
        <end position="314"/>
    </location>
</feature>
<dbReference type="OrthoDB" id="5244050at2759"/>
<feature type="compositionally biased region" description="Polar residues" evidence="1">
    <location>
        <begin position="247"/>
        <end position="260"/>
    </location>
</feature>
<organism evidence="2 3">
    <name type="scientific">Lophiotrema nucula</name>
    <dbReference type="NCBI Taxonomy" id="690887"/>
    <lineage>
        <taxon>Eukaryota</taxon>
        <taxon>Fungi</taxon>
        <taxon>Dikarya</taxon>
        <taxon>Ascomycota</taxon>
        <taxon>Pezizomycotina</taxon>
        <taxon>Dothideomycetes</taxon>
        <taxon>Pleosporomycetidae</taxon>
        <taxon>Pleosporales</taxon>
        <taxon>Lophiotremataceae</taxon>
        <taxon>Lophiotrema</taxon>
    </lineage>
</organism>
<evidence type="ECO:0000313" key="2">
    <source>
        <dbReference type="EMBL" id="KAF2116049.1"/>
    </source>
</evidence>
<sequence length="975" mass="105361">MGRSRGPKFSFPIPGRKSHTKVDKHTPAPDIAIPIPPIPSSAEWSPRLEEAPSLSKAQRLLGNVPLPRPSSRSRSSIPQSPGYMTITVSEASFGSEYDDKASSTVVEDPLLYPKRPGMVSRSSSNLLGQAYRDDGRRGSNGSSISRRLHPQTSNSTMRSFYDPQKSPLSVSQQTSDSAVRDMALRKGMPPVAHGQFIDDHVSMSSSFPTSDDSRHAKRKSKPARLDLSKLFPKPKANGGYEHARTLLSPNKLVNSPSAMSAASEYFPRPMTREPTPTPNTRGHAKLTKTAKRQQASPLQPSQSSSPVRLHKRDTYDNAKINVRRPPRGIQHWFEGLDEVSDEDYEDEATPLYAPVAVKALGPKLAPVRKSSLGRVLQDSLDNSRRPHQPHYAGSTTRQDHLTHASSPLAHRLNSPSQFSVQSQSSTKTRESAISRTNLQNSSVLSISSSESESEEESATPKKVSVRASLDLGDDHGDIIIGKAQAFEMRPRLGSRAPSASKLSMMSTSTNAATIEVMYTPEPYNPDLHFPRTFGGRRSSQDRRSSHLRQPSTIHEDDSIRPKTSENRSMSPASTSNQSARSEPRQRTDGHKLMAVTQEEEALLEMMRRKRAAMAKHSFTEGYKTAMLAEEVRQRTPPELVSPRTSAFLTMETPFASPRVSTTNSRKAVTSSVAPALLPVPTRGRARGSVQDVGTGTSVLHDSSLCDSHNIPDARFLCDISPHTPPHHLAPPSELSPLDPFPSPAPTPTTISVASPTTTEHASPLPSPVTPGLRSSVADINVKVASSEPSCDGEDEVPVLETGVIDLPSGSIKPEDSHTSTIGIHQRRRTASSGADVAFTTPGLHAKHSHSQSHATIPLKSKSSIPNPSASFDELPLAPVRESTLTVSTGRGLKSSHSQTSMSSTRTSSPAASALDRRSSRITSGSSVVSRGSSVTSMKRESVVVGSASTRCSVSEDVLAAWGSLGGLRDYDYGRV</sequence>
<keyword evidence="3" id="KW-1185">Reference proteome</keyword>
<feature type="compositionally biased region" description="Basic and acidic residues" evidence="1">
    <location>
        <begin position="553"/>
        <end position="565"/>
    </location>
</feature>
<protein>
    <submittedName>
        <fullName evidence="2">Uncharacterized protein</fullName>
    </submittedName>
</protein>
<evidence type="ECO:0000256" key="1">
    <source>
        <dbReference type="SAM" id="MobiDB-lite"/>
    </source>
</evidence>
<feature type="compositionally biased region" description="Polar residues" evidence="1">
    <location>
        <begin position="747"/>
        <end position="760"/>
    </location>
</feature>
<feature type="compositionally biased region" description="Low complexity" evidence="1">
    <location>
        <begin position="894"/>
        <end position="913"/>
    </location>
</feature>
<gene>
    <name evidence="2" type="ORF">BDV96DRAFT_491583</name>
</gene>
<proteinExistence type="predicted"/>
<feature type="compositionally biased region" description="Low complexity" evidence="1">
    <location>
        <begin position="267"/>
        <end position="281"/>
    </location>
</feature>
<feature type="compositionally biased region" description="Polar residues" evidence="1">
    <location>
        <begin position="166"/>
        <end position="177"/>
    </location>
</feature>
<feature type="compositionally biased region" description="Basic residues" evidence="1">
    <location>
        <begin position="282"/>
        <end position="291"/>
    </location>
</feature>
<feature type="compositionally biased region" description="Low complexity" evidence="1">
    <location>
        <begin position="441"/>
        <end position="450"/>
    </location>
</feature>
<feature type="compositionally biased region" description="Basic and acidic residues" evidence="1">
    <location>
        <begin position="581"/>
        <end position="591"/>
    </location>
</feature>
<dbReference type="EMBL" id="ML977321">
    <property type="protein sequence ID" value="KAF2116049.1"/>
    <property type="molecule type" value="Genomic_DNA"/>
</dbReference>
<feature type="compositionally biased region" description="Low complexity" evidence="1">
    <location>
        <begin position="920"/>
        <end position="936"/>
    </location>
</feature>
<dbReference type="Proteomes" id="UP000799770">
    <property type="component" value="Unassembled WGS sequence"/>
</dbReference>
<evidence type="ECO:0000313" key="3">
    <source>
        <dbReference type="Proteomes" id="UP000799770"/>
    </source>
</evidence>
<feature type="region of interest" description="Disordered" evidence="1">
    <location>
        <begin position="806"/>
        <end position="941"/>
    </location>
</feature>
<accession>A0A6A5Z950</accession>
<name>A0A6A5Z950_9PLEO</name>
<reference evidence="2" key="1">
    <citation type="journal article" date="2020" name="Stud. Mycol.">
        <title>101 Dothideomycetes genomes: a test case for predicting lifestyles and emergence of pathogens.</title>
        <authorList>
            <person name="Haridas S."/>
            <person name="Albert R."/>
            <person name="Binder M."/>
            <person name="Bloem J."/>
            <person name="Labutti K."/>
            <person name="Salamov A."/>
            <person name="Andreopoulos B."/>
            <person name="Baker S."/>
            <person name="Barry K."/>
            <person name="Bills G."/>
            <person name="Bluhm B."/>
            <person name="Cannon C."/>
            <person name="Castanera R."/>
            <person name="Culley D."/>
            <person name="Daum C."/>
            <person name="Ezra D."/>
            <person name="Gonzalez J."/>
            <person name="Henrissat B."/>
            <person name="Kuo A."/>
            <person name="Liang C."/>
            <person name="Lipzen A."/>
            <person name="Lutzoni F."/>
            <person name="Magnuson J."/>
            <person name="Mondo S."/>
            <person name="Nolan M."/>
            <person name="Ohm R."/>
            <person name="Pangilinan J."/>
            <person name="Park H.-J."/>
            <person name="Ramirez L."/>
            <person name="Alfaro M."/>
            <person name="Sun H."/>
            <person name="Tritt A."/>
            <person name="Yoshinaga Y."/>
            <person name="Zwiers L.-H."/>
            <person name="Turgeon B."/>
            <person name="Goodwin S."/>
            <person name="Spatafora J."/>
            <person name="Crous P."/>
            <person name="Grigoriev I."/>
        </authorList>
    </citation>
    <scope>NUCLEOTIDE SEQUENCE</scope>
    <source>
        <strain evidence="2">CBS 627.86</strain>
    </source>
</reference>
<feature type="compositionally biased region" description="Low complexity" evidence="1">
    <location>
        <begin position="69"/>
        <end position="81"/>
    </location>
</feature>
<feature type="compositionally biased region" description="Low complexity" evidence="1">
    <location>
        <begin position="293"/>
        <end position="306"/>
    </location>
</feature>
<dbReference type="AlphaFoldDB" id="A0A6A5Z950"/>
<feature type="region of interest" description="Disordered" evidence="1">
    <location>
        <begin position="527"/>
        <end position="591"/>
    </location>
</feature>